<keyword evidence="1" id="KW-1133">Transmembrane helix</keyword>
<organism evidence="2 3">
    <name type="scientific">Solanum commersonii</name>
    <name type="common">Commerson's wild potato</name>
    <name type="synonym">Commerson's nightshade</name>
    <dbReference type="NCBI Taxonomy" id="4109"/>
    <lineage>
        <taxon>Eukaryota</taxon>
        <taxon>Viridiplantae</taxon>
        <taxon>Streptophyta</taxon>
        <taxon>Embryophyta</taxon>
        <taxon>Tracheophyta</taxon>
        <taxon>Spermatophyta</taxon>
        <taxon>Magnoliopsida</taxon>
        <taxon>eudicotyledons</taxon>
        <taxon>Gunneridae</taxon>
        <taxon>Pentapetalae</taxon>
        <taxon>asterids</taxon>
        <taxon>lamiids</taxon>
        <taxon>Solanales</taxon>
        <taxon>Solanaceae</taxon>
        <taxon>Solanoideae</taxon>
        <taxon>Solaneae</taxon>
        <taxon>Solanum</taxon>
    </lineage>
</organism>
<comment type="caution">
    <text evidence="2">The sequence shown here is derived from an EMBL/GenBank/DDBJ whole genome shotgun (WGS) entry which is preliminary data.</text>
</comment>
<evidence type="ECO:0000313" key="2">
    <source>
        <dbReference type="EMBL" id="KAG5576306.1"/>
    </source>
</evidence>
<feature type="transmembrane region" description="Helical" evidence="1">
    <location>
        <begin position="6"/>
        <end position="23"/>
    </location>
</feature>
<sequence length="150" mass="16648">MIPGAVTPPVLAILVCYIVYGSFGDPDFQGSFRLPDFRCHFCQNYSWKSVKTLDMESVGLDRQMARCQGQMILGVGKPSHCQGQRIPGVVKPLVFPISVCIVHGYFGDLNFQGHFCQNDSWTPIKTLAREPIGPNGKIGLLSWSNETRSK</sequence>
<evidence type="ECO:0000256" key="1">
    <source>
        <dbReference type="SAM" id="Phobius"/>
    </source>
</evidence>
<keyword evidence="1" id="KW-0812">Transmembrane</keyword>
<keyword evidence="3" id="KW-1185">Reference proteome</keyword>
<accession>A0A9J5WLA8</accession>
<dbReference type="Proteomes" id="UP000824120">
    <property type="component" value="Chromosome 11"/>
</dbReference>
<proteinExistence type="predicted"/>
<keyword evidence="1" id="KW-0472">Membrane</keyword>
<dbReference type="AlphaFoldDB" id="A0A9J5WLA8"/>
<evidence type="ECO:0000313" key="3">
    <source>
        <dbReference type="Proteomes" id="UP000824120"/>
    </source>
</evidence>
<name>A0A9J5WLA8_SOLCO</name>
<dbReference type="EMBL" id="JACXVP010000011">
    <property type="protein sequence ID" value="KAG5576306.1"/>
    <property type="molecule type" value="Genomic_DNA"/>
</dbReference>
<reference evidence="2 3" key="1">
    <citation type="submission" date="2020-09" db="EMBL/GenBank/DDBJ databases">
        <title>De no assembly of potato wild relative species, Solanum commersonii.</title>
        <authorList>
            <person name="Cho K."/>
        </authorList>
    </citation>
    <scope>NUCLEOTIDE SEQUENCE [LARGE SCALE GENOMIC DNA]</scope>
    <source>
        <strain evidence="2">LZ3.2</strain>
        <tissue evidence="2">Leaf</tissue>
    </source>
</reference>
<gene>
    <name evidence="2" type="ORF">H5410_056440</name>
</gene>
<protein>
    <submittedName>
        <fullName evidence="2">Uncharacterized protein</fullName>
    </submittedName>
</protein>